<evidence type="ECO:0000313" key="11">
    <source>
        <dbReference type="Proteomes" id="UP000355283"/>
    </source>
</evidence>
<evidence type="ECO:0000256" key="3">
    <source>
        <dbReference type="ARBA" id="ARBA00022448"/>
    </source>
</evidence>
<feature type="transmembrane region" description="Helical" evidence="9">
    <location>
        <begin position="494"/>
        <end position="511"/>
    </location>
</feature>
<keyword evidence="3" id="KW-0813">Transport</keyword>
<comment type="caution">
    <text evidence="10">The sequence shown here is derived from an EMBL/GenBank/DDBJ whole genome shotgun (WGS) entry which is preliminary data.</text>
</comment>
<dbReference type="PANTHER" id="PTHR19139:SF199">
    <property type="entry name" value="MIP17260P"/>
    <property type="match status" value="1"/>
</dbReference>
<feature type="compositionally biased region" description="Basic and acidic residues" evidence="8">
    <location>
        <begin position="595"/>
        <end position="616"/>
    </location>
</feature>
<dbReference type="Proteomes" id="UP000355283">
    <property type="component" value="Unassembled WGS sequence"/>
</dbReference>
<feature type="transmembrane region" description="Helical" evidence="9">
    <location>
        <begin position="568"/>
        <end position="590"/>
    </location>
</feature>
<proteinExistence type="inferred from homology"/>
<dbReference type="GO" id="GO:0015250">
    <property type="term" value="F:water channel activity"/>
    <property type="evidence" value="ECO:0007669"/>
    <property type="project" value="TreeGrafter"/>
</dbReference>
<feature type="transmembrane region" description="Helical" evidence="9">
    <location>
        <begin position="210"/>
        <end position="230"/>
    </location>
</feature>
<dbReference type="PROSITE" id="PS00221">
    <property type="entry name" value="MIP"/>
    <property type="match status" value="2"/>
</dbReference>
<dbReference type="GO" id="GO:0005886">
    <property type="term" value="C:plasma membrane"/>
    <property type="evidence" value="ECO:0007669"/>
    <property type="project" value="UniProtKB-SubCell"/>
</dbReference>
<keyword evidence="4" id="KW-1003">Cell membrane</keyword>
<keyword evidence="11" id="KW-1185">Reference proteome</keyword>
<feature type="transmembrane region" description="Helical" evidence="9">
    <location>
        <begin position="296"/>
        <end position="318"/>
    </location>
</feature>
<dbReference type="InterPro" id="IPR000425">
    <property type="entry name" value="MIP"/>
</dbReference>
<name>A0A4D9D3K6_9STRA</name>
<dbReference type="OrthoDB" id="196518at2759"/>
<comment type="subcellular location">
    <subcellularLocation>
        <location evidence="1">Cell membrane</location>
        <topology evidence="1">Multi-pass membrane protein</topology>
    </subcellularLocation>
</comment>
<dbReference type="AlphaFoldDB" id="A0A4D9D3K6"/>
<feature type="transmembrane region" description="Helical" evidence="9">
    <location>
        <begin position="122"/>
        <end position="139"/>
    </location>
</feature>
<feature type="region of interest" description="Disordered" evidence="8">
    <location>
        <begin position="320"/>
        <end position="342"/>
    </location>
</feature>
<evidence type="ECO:0000256" key="9">
    <source>
        <dbReference type="SAM" id="Phobius"/>
    </source>
</evidence>
<feature type="region of interest" description="Disordered" evidence="8">
    <location>
        <begin position="1"/>
        <end position="66"/>
    </location>
</feature>
<feature type="transmembrane region" description="Helical" evidence="9">
    <location>
        <begin position="415"/>
        <end position="441"/>
    </location>
</feature>
<evidence type="ECO:0000256" key="8">
    <source>
        <dbReference type="SAM" id="MobiDB-lite"/>
    </source>
</evidence>
<feature type="transmembrane region" description="Helical" evidence="9">
    <location>
        <begin position="523"/>
        <end position="548"/>
    </location>
</feature>
<evidence type="ECO:0008006" key="12">
    <source>
        <dbReference type="Google" id="ProtNLM"/>
    </source>
</evidence>
<keyword evidence="6 9" id="KW-1133">Transmembrane helix</keyword>
<reference evidence="10 11" key="1">
    <citation type="submission" date="2019-01" db="EMBL/GenBank/DDBJ databases">
        <title>Nuclear Genome Assembly of the Microalgal Biofuel strain Nannochloropsis salina CCMP1776.</title>
        <authorList>
            <person name="Hovde B."/>
        </authorList>
    </citation>
    <scope>NUCLEOTIDE SEQUENCE [LARGE SCALE GENOMIC DNA]</scope>
    <source>
        <strain evidence="10 11">CCMP1776</strain>
    </source>
</reference>
<feature type="compositionally biased region" description="Basic and acidic residues" evidence="8">
    <location>
        <begin position="330"/>
        <end position="342"/>
    </location>
</feature>
<dbReference type="PANTHER" id="PTHR19139">
    <property type="entry name" value="AQUAPORIN TRANSPORTER"/>
    <property type="match status" value="1"/>
</dbReference>
<organism evidence="10 11">
    <name type="scientific">Nannochloropsis salina CCMP1776</name>
    <dbReference type="NCBI Taxonomy" id="1027361"/>
    <lineage>
        <taxon>Eukaryota</taxon>
        <taxon>Sar</taxon>
        <taxon>Stramenopiles</taxon>
        <taxon>Ochrophyta</taxon>
        <taxon>Eustigmatophyceae</taxon>
        <taxon>Eustigmatales</taxon>
        <taxon>Monodopsidaceae</taxon>
        <taxon>Microchloropsis</taxon>
        <taxon>Microchloropsis salina</taxon>
    </lineage>
</organism>
<comment type="similarity">
    <text evidence="2">Belongs to the MIP/aquaporin (TC 1.A.8) family.</text>
</comment>
<feature type="transmembrane region" description="Helical" evidence="9">
    <location>
        <begin position="237"/>
        <end position="257"/>
    </location>
</feature>
<keyword evidence="5 9" id="KW-0812">Transmembrane</keyword>
<feature type="region of interest" description="Disordered" evidence="8">
    <location>
        <begin position="595"/>
        <end position="658"/>
    </location>
</feature>
<feature type="transmembrane region" description="Helical" evidence="9">
    <location>
        <begin position="453"/>
        <end position="474"/>
    </location>
</feature>
<evidence type="ECO:0000256" key="2">
    <source>
        <dbReference type="ARBA" id="ARBA00006175"/>
    </source>
</evidence>
<evidence type="ECO:0000256" key="6">
    <source>
        <dbReference type="ARBA" id="ARBA00022989"/>
    </source>
</evidence>
<evidence type="ECO:0000256" key="5">
    <source>
        <dbReference type="ARBA" id="ARBA00022692"/>
    </source>
</evidence>
<sequence length="658" mass="68849">MPRTSSAPHQVEDESKQPLMPAQDNKGKDNDIESQAMSEEETASAGHSNAERNTSHLSEEHGDKKVLEGHRKHRRYLTAGAQCCSQTFTVLQNLLAVPMTEALGTLTLTLVVGLLSRPAAGVDSLTTAIGVAAVLLAMINTGAPISGAHYNPAVTFALLLIGRVSPFRALVYIASQTVGAIGGAYLARGLAASDQLADPFLPEGVTGELALVEISFTYALVMVVIHTAFARAQQPNAYAGVAICATLVTGASLGAVMNPAVSSGLYVAARHKDEGEGGGQGEGEAGLWVRWMLPMAGGLIAACAFYVVNAAEALYPYGRASDGQHRRRPSQGERAQREGVTEDREALLSEATSFPPYPATSPPAYARTLLRVSCRARAYVTEFQGAFLLTLVLALSSSSSTPASPLTLAVSSGLLLAGLVFAGAYVSGGHFNPAVTLGVFLFRPRTKKIPRALAYVTVQLLAALFAGGLARSALGRGRCKKALPHRGVSHGYPDAWGAEAVFTTLLVLTILSQRPPGTQQQAYFGLAVGAVLTGGLLASASISGGGLNPAVVTGLYAWSADKEQGKGLWVYWLGPMCGSIGAVLSAWTLGTSGRSIREEKKGRWEGATEKKGGDREEEKEDNGGEGGKVEGGEASMEEGWEGSVEDREGKANQLGESQ</sequence>
<evidence type="ECO:0000256" key="7">
    <source>
        <dbReference type="ARBA" id="ARBA00023136"/>
    </source>
</evidence>
<dbReference type="InterPro" id="IPR034294">
    <property type="entry name" value="Aquaporin_transptr"/>
</dbReference>
<feature type="compositionally biased region" description="Basic and acidic residues" evidence="8">
    <location>
        <begin position="49"/>
        <end position="66"/>
    </location>
</feature>
<feature type="transmembrane region" description="Helical" evidence="9">
    <location>
        <begin position="169"/>
        <end position="190"/>
    </location>
</feature>
<evidence type="ECO:0000313" key="10">
    <source>
        <dbReference type="EMBL" id="TFJ84035.1"/>
    </source>
</evidence>
<dbReference type="InterPro" id="IPR022357">
    <property type="entry name" value="MIP_CS"/>
</dbReference>
<dbReference type="PRINTS" id="PR00783">
    <property type="entry name" value="MINTRINSICP"/>
</dbReference>
<protein>
    <recommendedName>
        <fullName evidence="12">Aquaporin</fullName>
    </recommendedName>
</protein>
<gene>
    <name evidence="10" type="ORF">NSK_005130</name>
</gene>
<evidence type="ECO:0000256" key="1">
    <source>
        <dbReference type="ARBA" id="ARBA00004651"/>
    </source>
</evidence>
<dbReference type="Pfam" id="PF00230">
    <property type="entry name" value="MIP"/>
    <property type="match status" value="2"/>
</dbReference>
<dbReference type="SUPFAM" id="SSF81338">
    <property type="entry name" value="Aquaporin-like"/>
    <property type="match status" value="2"/>
</dbReference>
<evidence type="ECO:0000256" key="4">
    <source>
        <dbReference type="ARBA" id="ARBA00022475"/>
    </source>
</evidence>
<accession>A0A4D9D3K6</accession>
<dbReference type="EMBL" id="SDOX01000021">
    <property type="protein sequence ID" value="TFJ84035.1"/>
    <property type="molecule type" value="Genomic_DNA"/>
</dbReference>
<keyword evidence="7 9" id="KW-0472">Membrane</keyword>
<feature type="transmembrane region" description="Helical" evidence="9">
    <location>
        <begin position="95"/>
        <end position="115"/>
    </location>
</feature>
<dbReference type="InterPro" id="IPR023271">
    <property type="entry name" value="Aquaporin-like"/>
</dbReference>
<dbReference type="Gene3D" id="1.20.1080.10">
    <property type="entry name" value="Glycerol uptake facilitator protein"/>
    <property type="match status" value="2"/>
</dbReference>